<evidence type="ECO:0000313" key="1">
    <source>
        <dbReference type="EMBL" id="KKL81483.1"/>
    </source>
</evidence>
<dbReference type="AlphaFoldDB" id="A0A0F9F5D0"/>
<dbReference type="InterPro" id="IPR016024">
    <property type="entry name" value="ARM-type_fold"/>
</dbReference>
<sequence>MVLFNQEFDEIKESNNPDKINDFVIKLSKNPNKEQFKYLEYFIDNLNTQILDKVKLNLIFALGEAGNLNLIEEKYLNFLHKTYHHSDRWVRNEIIQAIDKISKKSKLNEKIIVLIGNVLNDDYTPIKINALKVLLNLKQVPDLIFKNIFRVLNSKDSAVVEGCRRVLKHLDISKLFSLLNQLDNYKILKQRAIRSLLIIQFKSIINLESFREMILSSNWIDSYRLNYLKEIDTFQRIIAKNL</sequence>
<protein>
    <recommendedName>
        <fullName evidence="2">Condensin complex subunit 1 C-terminal domain-containing protein</fullName>
    </recommendedName>
</protein>
<dbReference type="EMBL" id="LAZR01022548">
    <property type="protein sequence ID" value="KKL81483.1"/>
    <property type="molecule type" value="Genomic_DNA"/>
</dbReference>
<accession>A0A0F9F5D0</accession>
<proteinExistence type="predicted"/>
<dbReference type="SUPFAM" id="SSF48371">
    <property type="entry name" value="ARM repeat"/>
    <property type="match status" value="1"/>
</dbReference>
<organism evidence="1">
    <name type="scientific">marine sediment metagenome</name>
    <dbReference type="NCBI Taxonomy" id="412755"/>
    <lineage>
        <taxon>unclassified sequences</taxon>
        <taxon>metagenomes</taxon>
        <taxon>ecological metagenomes</taxon>
    </lineage>
</organism>
<reference evidence="1" key="1">
    <citation type="journal article" date="2015" name="Nature">
        <title>Complex archaea that bridge the gap between prokaryotes and eukaryotes.</title>
        <authorList>
            <person name="Spang A."/>
            <person name="Saw J.H."/>
            <person name="Jorgensen S.L."/>
            <person name="Zaremba-Niedzwiedzka K."/>
            <person name="Martijn J."/>
            <person name="Lind A.E."/>
            <person name="van Eijk R."/>
            <person name="Schleper C."/>
            <person name="Guy L."/>
            <person name="Ettema T.J."/>
        </authorList>
    </citation>
    <scope>NUCLEOTIDE SEQUENCE</scope>
</reference>
<name>A0A0F9F5D0_9ZZZZ</name>
<dbReference type="InterPro" id="IPR011989">
    <property type="entry name" value="ARM-like"/>
</dbReference>
<evidence type="ECO:0008006" key="2">
    <source>
        <dbReference type="Google" id="ProtNLM"/>
    </source>
</evidence>
<dbReference type="Gene3D" id="1.25.10.10">
    <property type="entry name" value="Leucine-rich Repeat Variant"/>
    <property type="match status" value="1"/>
</dbReference>
<gene>
    <name evidence="1" type="ORF">LCGC14_1994300</name>
</gene>
<comment type="caution">
    <text evidence="1">The sequence shown here is derived from an EMBL/GenBank/DDBJ whole genome shotgun (WGS) entry which is preliminary data.</text>
</comment>